<feature type="region of interest" description="Disordered" evidence="1">
    <location>
        <begin position="682"/>
        <end position="727"/>
    </location>
</feature>
<dbReference type="PANTHER" id="PTHR11081">
    <property type="entry name" value="FLAP ENDONUCLEASE FAMILY MEMBER"/>
    <property type="match status" value="1"/>
</dbReference>
<dbReference type="GO" id="GO:0005634">
    <property type="term" value="C:nucleus"/>
    <property type="evidence" value="ECO:0007669"/>
    <property type="project" value="TreeGrafter"/>
</dbReference>
<organism evidence="4 5">
    <name type="scientific">[Candida] railenensis</name>
    <dbReference type="NCBI Taxonomy" id="45579"/>
    <lineage>
        <taxon>Eukaryota</taxon>
        <taxon>Fungi</taxon>
        <taxon>Dikarya</taxon>
        <taxon>Ascomycota</taxon>
        <taxon>Saccharomycotina</taxon>
        <taxon>Pichiomycetes</taxon>
        <taxon>Debaryomycetaceae</taxon>
        <taxon>Kurtzmaniella</taxon>
    </lineage>
</organism>
<dbReference type="OrthoDB" id="2959108at2759"/>
<feature type="domain" description="XPG-I" evidence="2">
    <location>
        <begin position="126"/>
        <end position="211"/>
    </location>
</feature>
<dbReference type="EMBL" id="CAKXYY010000017">
    <property type="protein sequence ID" value="CAH2354612.1"/>
    <property type="molecule type" value="Genomic_DNA"/>
</dbReference>
<name>A0A9P0QTS6_9ASCO</name>
<dbReference type="Proteomes" id="UP000837801">
    <property type="component" value="Unassembled WGS sequence"/>
</dbReference>
<dbReference type="InterPro" id="IPR006086">
    <property type="entry name" value="XPG-I_dom"/>
</dbReference>
<dbReference type="InterPro" id="IPR006085">
    <property type="entry name" value="XPG_DNA_repair_N"/>
</dbReference>
<sequence>MGINDLWAVLSPGFSERVAFPLWVSRFVEEFNRPPRIAIDGFMLLFQSKHSALSEWTDEAIIRMFLAKLVYFSSYNVTYVVVFDGNEKPSKHGENFVGTDMNALDDLGCTPPFNSDILWKLKAALVQYSISFIQCPGEGEAECAMLQKTQVVDYVVSNDVDSLVFGATKMLRNFSRFKDDKPASAAGIDGGAGNFYVTPVHMNLVGERTGLDYARLILIATIRGGDYSSGVDNIGIARAVKIALCGTSFASFYHRSPTKIEAKEIKKGISMIRSDPLPDFSRILLDCFVDPLAPGRVRPANQREARVEKFLELLNWNILERSRDIFERKASNLNNLSIDESFTILYLFPSVSKSKYLFKPDRYNYGDESVNQVIPSDRFDFNIKYLILKLLSHFERVSELKETIRIARSKVIEGSQYVMVKYQAAKIEELIYPSIKMSQNDEILDNQVEAEEEDEGRAKFGAEVLDEAKRANEKSIWIPCSLVNLINPSLLSDYQIDLDKKKEKRISPKKTAPLQKTTLDSLFKRRETSTANSIKFESQEVMTADEGSKSRTENIITDFDFKKEQSLQDGGIINRQDPQKEENSKTESTKAASVARKVSPVRKKRSPRKKILLPGQSLVTSFFSAKQEEQQESKQDILVEEDPFYSKPLFIDSDSDDEIKLRPMTAPSLAYSIPSLKPKRLISSAGSAEVSPSKKQHSLQLSPDNSPEKASKEEIPTVTISPLKRRK</sequence>
<dbReference type="SUPFAM" id="SSF88723">
    <property type="entry name" value="PIN domain-like"/>
    <property type="match status" value="1"/>
</dbReference>
<evidence type="ECO:0008006" key="6">
    <source>
        <dbReference type="Google" id="ProtNLM"/>
    </source>
</evidence>
<evidence type="ECO:0000313" key="5">
    <source>
        <dbReference type="Proteomes" id="UP000837801"/>
    </source>
</evidence>
<dbReference type="CDD" id="cd09870">
    <property type="entry name" value="PIN_YEN1"/>
    <property type="match status" value="1"/>
</dbReference>
<feature type="compositionally biased region" description="Basic and acidic residues" evidence="1">
    <location>
        <begin position="706"/>
        <end position="715"/>
    </location>
</feature>
<evidence type="ECO:0000256" key="1">
    <source>
        <dbReference type="SAM" id="MobiDB-lite"/>
    </source>
</evidence>
<feature type="compositionally biased region" description="Basic and acidic residues" evidence="1">
    <location>
        <begin position="577"/>
        <end position="588"/>
    </location>
</feature>
<dbReference type="AlphaFoldDB" id="A0A9P0QTS6"/>
<evidence type="ECO:0000259" key="3">
    <source>
        <dbReference type="SMART" id="SM00485"/>
    </source>
</evidence>
<feature type="compositionally biased region" description="Basic residues" evidence="1">
    <location>
        <begin position="599"/>
        <end position="610"/>
    </location>
</feature>
<feature type="region of interest" description="Disordered" evidence="1">
    <location>
        <begin position="567"/>
        <end position="610"/>
    </location>
</feature>
<dbReference type="InterPro" id="IPR006084">
    <property type="entry name" value="XPG/Rad2"/>
</dbReference>
<protein>
    <recommendedName>
        <fullName evidence="6">XPG-I domain-containing protein</fullName>
    </recommendedName>
</protein>
<dbReference type="Pfam" id="PF00867">
    <property type="entry name" value="XPG_I"/>
    <property type="match status" value="1"/>
</dbReference>
<evidence type="ECO:0000259" key="2">
    <source>
        <dbReference type="SMART" id="SM00484"/>
    </source>
</evidence>
<comment type="caution">
    <text evidence="4">The sequence shown here is derived from an EMBL/GenBank/DDBJ whole genome shotgun (WGS) entry which is preliminary data.</text>
</comment>
<gene>
    <name evidence="4" type="ORF">CLIB1423_17S03048</name>
</gene>
<dbReference type="SMART" id="SM00484">
    <property type="entry name" value="XPGI"/>
    <property type="match status" value="1"/>
</dbReference>
<dbReference type="InterPro" id="IPR029060">
    <property type="entry name" value="PIN-like_dom_sf"/>
</dbReference>
<proteinExistence type="predicted"/>
<dbReference type="Gene3D" id="3.40.50.1010">
    <property type="entry name" value="5'-nuclease"/>
    <property type="match status" value="2"/>
</dbReference>
<dbReference type="SMART" id="SM00485">
    <property type="entry name" value="XPGN"/>
    <property type="match status" value="1"/>
</dbReference>
<dbReference type="GO" id="GO:0008409">
    <property type="term" value="F:5'-3' exonuclease activity"/>
    <property type="evidence" value="ECO:0007669"/>
    <property type="project" value="TreeGrafter"/>
</dbReference>
<dbReference type="GO" id="GO:0005737">
    <property type="term" value="C:cytoplasm"/>
    <property type="evidence" value="ECO:0007669"/>
    <property type="project" value="TreeGrafter"/>
</dbReference>
<dbReference type="PANTHER" id="PTHR11081:SF72">
    <property type="entry name" value="HOLLIDAY JUNCTION RESOLVASE YEN1"/>
    <property type="match status" value="1"/>
</dbReference>
<reference evidence="4" key="1">
    <citation type="submission" date="2022-03" db="EMBL/GenBank/DDBJ databases">
        <authorList>
            <person name="Legras J.-L."/>
            <person name="Devillers H."/>
            <person name="Grondin C."/>
        </authorList>
    </citation>
    <scope>NUCLEOTIDE SEQUENCE</scope>
    <source>
        <strain evidence="4">CLIB 1423</strain>
    </source>
</reference>
<dbReference type="PRINTS" id="PR00853">
    <property type="entry name" value="XPGRADSUPER"/>
</dbReference>
<evidence type="ECO:0000313" key="4">
    <source>
        <dbReference type="EMBL" id="CAH2354612.1"/>
    </source>
</evidence>
<feature type="domain" description="XPG N-terminal" evidence="3">
    <location>
        <begin position="1"/>
        <end position="105"/>
    </location>
</feature>
<keyword evidence="5" id="KW-1185">Reference proteome</keyword>
<dbReference type="GO" id="GO:0006974">
    <property type="term" value="P:DNA damage response"/>
    <property type="evidence" value="ECO:0007669"/>
    <property type="project" value="UniProtKB-ARBA"/>
</dbReference>
<dbReference type="GO" id="GO:0017108">
    <property type="term" value="F:5'-flap endonuclease activity"/>
    <property type="evidence" value="ECO:0007669"/>
    <property type="project" value="TreeGrafter"/>
</dbReference>
<accession>A0A9P0QTS6</accession>